<feature type="compositionally biased region" description="Basic and acidic residues" evidence="1">
    <location>
        <begin position="114"/>
        <end position="137"/>
    </location>
</feature>
<reference evidence="2" key="1">
    <citation type="journal article" date="2022" name="bioRxiv">
        <title>Sequencing and chromosome-scale assembly of the giantPleurodeles waltlgenome.</title>
        <authorList>
            <person name="Brown T."/>
            <person name="Elewa A."/>
            <person name="Iarovenko S."/>
            <person name="Subramanian E."/>
            <person name="Araus A.J."/>
            <person name="Petzold A."/>
            <person name="Susuki M."/>
            <person name="Suzuki K.-i.T."/>
            <person name="Hayashi T."/>
            <person name="Toyoda A."/>
            <person name="Oliveira C."/>
            <person name="Osipova E."/>
            <person name="Leigh N.D."/>
            <person name="Simon A."/>
            <person name="Yun M.H."/>
        </authorList>
    </citation>
    <scope>NUCLEOTIDE SEQUENCE</scope>
    <source>
        <strain evidence="2">20211129_DDA</strain>
        <tissue evidence="2">Liver</tissue>
    </source>
</reference>
<evidence type="ECO:0000313" key="2">
    <source>
        <dbReference type="EMBL" id="KAJ1172657.1"/>
    </source>
</evidence>
<name>A0AAV7T7S9_PLEWA</name>
<accession>A0AAV7T7S9</accession>
<dbReference type="Proteomes" id="UP001066276">
    <property type="component" value="Chromosome 4_1"/>
</dbReference>
<dbReference type="AlphaFoldDB" id="A0AAV7T7S9"/>
<evidence type="ECO:0000313" key="3">
    <source>
        <dbReference type="Proteomes" id="UP001066276"/>
    </source>
</evidence>
<protein>
    <submittedName>
        <fullName evidence="2">Uncharacterized protein</fullName>
    </submittedName>
</protein>
<evidence type="ECO:0000256" key="1">
    <source>
        <dbReference type="SAM" id="MobiDB-lite"/>
    </source>
</evidence>
<feature type="region of interest" description="Disordered" evidence="1">
    <location>
        <begin position="69"/>
        <end position="143"/>
    </location>
</feature>
<comment type="caution">
    <text evidence="2">The sequence shown here is derived from an EMBL/GenBank/DDBJ whole genome shotgun (WGS) entry which is preliminary data.</text>
</comment>
<gene>
    <name evidence="2" type="ORF">NDU88_004501</name>
</gene>
<proteinExistence type="predicted"/>
<dbReference type="EMBL" id="JANPWB010000007">
    <property type="protein sequence ID" value="KAJ1172657.1"/>
    <property type="molecule type" value="Genomic_DNA"/>
</dbReference>
<sequence length="168" mass="18319">MSSIGHDRVAQAVELLREAGCLDLLVRSTGDVGCETHRASEAVAVQACAPLPCPFAIGRHTLERYGNRDLEVPGTAPRPREEEKVLPCTARQTPTRDINITAARRPSPTSAAHQAREHVTAPGKEQHDRPWQGEGKVRPSPKRRLAAGEVCYTQGCSGRRFTLPRNGI</sequence>
<organism evidence="2 3">
    <name type="scientific">Pleurodeles waltl</name>
    <name type="common">Iberian ribbed newt</name>
    <dbReference type="NCBI Taxonomy" id="8319"/>
    <lineage>
        <taxon>Eukaryota</taxon>
        <taxon>Metazoa</taxon>
        <taxon>Chordata</taxon>
        <taxon>Craniata</taxon>
        <taxon>Vertebrata</taxon>
        <taxon>Euteleostomi</taxon>
        <taxon>Amphibia</taxon>
        <taxon>Batrachia</taxon>
        <taxon>Caudata</taxon>
        <taxon>Salamandroidea</taxon>
        <taxon>Salamandridae</taxon>
        <taxon>Pleurodelinae</taxon>
        <taxon>Pleurodeles</taxon>
    </lineage>
</organism>
<keyword evidence="3" id="KW-1185">Reference proteome</keyword>